<dbReference type="CDD" id="cd06257">
    <property type="entry name" value="DnaJ"/>
    <property type="match status" value="1"/>
</dbReference>
<feature type="transmembrane region" description="Helical" evidence="2">
    <location>
        <begin position="117"/>
        <end position="135"/>
    </location>
</feature>
<feature type="transmembrane region" description="Helical" evidence="2">
    <location>
        <begin position="246"/>
        <end position="264"/>
    </location>
</feature>
<dbReference type="STRING" id="153721.MYP_3096"/>
<proteinExistence type="predicted"/>
<dbReference type="Proteomes" id="UP000030185">
    <property type="component" value="Unassembled WGS sequence"/>
</dbReference>
<comment type="caution">
    <text evidence="4">The sequence shown here is derived from an EMBL/GenBank/DDBJ whole genome shotgun (WGS) entry which is preliminary data.</text>
</comment>
<accession>A0A098LHH0</accession>
<sequence>MLKLKDYYKVLHLSSKASADEIKKAYRKLALQFHPDKNSTPQAKAVFQEINEAYGVLSDPVKKNNYDSSFNQSYQANTSHTGEKSNTENHRPFHKSSGKQKFKNKDPYKHFALKGKFFSSFIFFFCLILCLDYLISQRYDNTIVEDISSFEAQTANYTDHYNHEIRSSKIDFNFNSGSANTLTPYDTISVDITPIFGIVKSCHPASNGKLNYADGFSIYYPFTFLILLAMGASFAALFVKSSETGFSLSVLAMILFIIVQFLLAKS</sequence>
<evidence type="ECO:0000256" key="2">
    <source>
        <dbReference type="SAM" id="Phobius"/>
    </source>
</evidence>
<evidence type="ECO:0000259" key="3">
    <source>
        <dbReference type="PROSITE" id="PS50076"/>
    </source>
</evidence>
<protein>
    <submittedName>
        <fullName evidence="4">DnaJ homolog subfamily B member 5-like</fullName>
    </submittedName>
</protein>
<dbReference type="SMART" id="SM00271">
    <property type="entry name" value="DnaJ"/>
    <property type="match status" value="1"/>
</dbReference>
<feature type="domain" description="J" evidence="3">
    <location>
        <begin position="6"/>
        <end position="70"/>
    </location>
</feature>
<name>A0A098LHH0_9BACT</name>
<dbReference type="InterPro" id="IPR001623">
    <property type="entry name" value="DnaJ_domain"/>
</dbReference>
<dbReference type="Pfam" id="PF00226">
    <property type="entry name" value="DnaJ"/>
    <property type="match status" value="1"/>
</dbReference>
<feature type="region of interest" description="Disordered" evidence="1">
    <location>
        <begin position="72"/>
        <end position="103"/>
    </location>
</feature>
<dbReference type="InterPro" id="IPR051100">
    <property type="entry name" value="DnaJ_subfamily_B/C"/>
</dbReference>
<dbReference type="GO" id="GO:0030544">
    <property type="term" value="F:Hsp70 protein binding"/>
    <property type="evidence" value="ECO:0007669"/>
    <property type="project" value="TreeGrafter"/>
</dbReference>
<keyword evidence="2" id="KW-0472">Membrane</keyword>
<gene>
    <name evidence="4" type="ORF">MYP_3096</name>
</gene>
<dbReference type="SUPFAM" id="SSF46565">
    <property type="entry name" value="Chaperone J-domain"/>
    <property type="match status" value="1"/>
</dbReference>
<dbReference type="InterPro" id="IPR036869">
    <property type="entry name" value="J_dom_sf"/>
</dbReference>
<feature type="compositionally biased region" description="Basic residues" evidence="1">
    <location>
        <begin position="92"/>
        <end position="102"/>
    </location>
</feature>
<keyword evidence="5" id="KW-1185">Reference proteome</keyword>
<feature type="transmembrane region" description="Helical" evidence="2">
    <location>
        <begin position="218"/>
        <end position="239"/>
    </location>
</feature>
<keyword evidence="2" id="KW-0812">Transmembrane</keyword>
<dbReference type="GO" id="GO:0071218">
    <property type="term" value="P:cellular response to misfolded protein"/>
    <property type="evidence" value="ECO:0007669"/>
    <property type="project" value="TreeGrafter"/>
</dbReference>
<dbReference type="eggNOG" id="COG0484">
    <property type="taxonomic scope" value="Bacteria"/>
</dbReference>
<dbReference type="EMBL" id="BBLT01000006">
    <property type="protein sequence ID" value="GAL85867.1"/>
    <property type="molecule type" value="Genomic_DNA"/>
</dbReference>
<keyword evidence="2" id="KW-1133">Transmembrane helix</keyword>
<dbReference type="PROSITE" id="PS50076">
    <property type="entry name" value="DNAJ_2"/>
    <property type="match status" value="1"/>
</dbReference>
<dbReference type="RefSeq" id="WP_231570055.1">
    <property type="nucleotide sequence ID" value="NZ_BBLT01000006.1"/>
</dbReference>
<feature type="compositionally biased region" description="Basic and acidic residues" evidence="1">
    <location>
        <begin position="81"/>
        <end position="91"/>
    </location>
</feature>
<evidence type="ECO:0000313" key="4">
    <source>
        <dbReference type="EMBL" id="GAL85867.1"/>
    </source>
</evidence>
<dbReference type="AlphaFoldDB" id="A0A098LHH0"/>
<evidence type="ECO:0000256" key="1">
    <source>
        <dbReference type="SAM" id="MobiDB-lite"/>
    </source>
</evidence>
<evidence type="ECO:0000313" key="5">
    <source>
        <dbReference type="Proteomes" id="UP000030185"/>
    </source>
</evidence>
<dbReference type="PRINTS" id="PR00625">
    <property type="entry name" value="JDOMAIN"/>
</dbReference>
<dbReference type="PANTHER" id="PTHR43908">
    <property type="entry name" value="AT29763P-RELATED"/>
    <property type="match status" value="1"/>
</dbReference>
<organism evidence="4 5">
    <name type="scientific">Sporocytophaga myxococcoides</name>
    <dbReference type="NCBI Taxonomy" id="153721"/>
    <lineage>
        <taxon>Bacteria</taxon>
        <taxon>Pseudomonadati</taxon>
        <taxon>Bacteroidota</taxon>
        <taxon>Cytophagia</taxon>
        <taxon>Cytophagales</taxon>
        <taxon>Cytophagaceae</taxon>
        <taxon>Sporocytophaga</taxon>
    </lineage>
</organism>
<dbReference type="Gene3D" id="1.10.287.110">
    <property type="entry name" value="DnaJ domain"/>
    <property type="match status" value="1"/>
</dbReference>
<dbReference type="PANTHER" id="PTHR43908:SF3">
    <property type="entry name" value="AT29763P-RELATED"/>
    <property type="match status" value="1"/>
</dbReference>
<reference evidence="4 5" key="1">
    <citation type="submission" date="2014-09" db="EMBL/GenBank/DDBJ databases">
        <title>Sporocytophaga myxococcoides PG-01 genome sequencing.</title>
        <authorList>
            <person name="Liu L."/>
            <person name="Gao P.J."/>
            <person name="Chen G.J."/>
            <person name="Wang L.S."/>
        </authorList>
    </citation>
    <scope>NUCLEOTIDE SEQUENCE [LARGE SCALE GENOMIC DNA]</scope>
    <source>
        <strain evidence="4 5">PG-01</strain>
    </source>
</reference>